<comment type="caution">
    <text evidence="2">The sequence shown here is derived from an EMBL/GenBank/DDBJ whole genome shotgun (WGS) entry which is preliminary data.</text>
</comment>
<keyword evidence="3" id="KW-1185">Reference proteome</keyword>
<dbReference type="Proteomes" id="UP000053900">
    <property type="component" value="Unassembled WGS sequence"/>
</dbReference>
<name>A0ABR5IIU7_9HYPH</name>
<accession>A0ABR5IIU7</accession>
<sequence length="131" mass="14528">MKKGILIILVLALSACARVEQPEPTITINNNDFEVNGDTIIIDEIRWKGLGNYPFAVGGDLACNNGSVEFYPNSLHEQDIGLPLNQIARDSFRQDNLTPNVPNNVIKPHADLSQAIKLGLMICDFNKQHMK</sequence>
<protein>
    <recommendedName>
        <fullName evidence="4">Lipoprotein</fullName>
    </recommendedName>
</protein>
<dbReference type="EMBL" id="LGSW01000019">
    <property type="protein sequence ID" value="KND17677.1"/>
    <property type="molecule type" value="Genomic_DNA"/>
</dbReference>
<gene>
    <name evidence="2" type="ORF">AFK20_12060</name>
</gene>
<reference evidence="2 3" key="1">
    <citation type="submission" date="2015-07" db="EMBL/GenBank/DDBJ databases">
        <title>Draft genome of Enhydrobacter aerosaccus.</title>
        <authorList>
            <person name="Wang X."/>
        </authorList>
    </citation>
    <scope>NUCLEOTIDE SEQUENCE [LARGE SCALE GENOMIC DNA]</scope>
    <source>
        <strain evidence="2 3">CGMCC9176</strain>
    </source>
</reference>
<evidence type="ECO:0000313" key="2">
    <source>
        <dbReference type="EMBL" id="KND17677.1"/>
    </source>
</evidence>
<keyword evidence="1" id="KW-0732">Signal</keyword>
<evidence type="ECO:0008006" key="4">
    <source>
        <dbReference type="Google" id="ProtNLM"/>
    </source>
</evidence>
<feature type="signal peptide" evidence="1">
    <location>
        <begin position="1"/>
        <end position="17"/>
    </location>
</feature>
<dbReference type="PROSITE" id="PS51257">
    <property type="entry name" value="PROKAR_LIPOPROTEIN"/>
    <property type="match status" value="1"/>
</dbReference>
<proteinExistence type="predicted"/>
<feature type="chain" id="PRO_5046264083" description="Lipoprotein" evidence="1">
    <location>
        <begin position="18"/>
        <end position="131"/>
    </location>
</feature>
<evidence type="ECO:0000313" key="3">
    <source>
        <dbReference type="Proteomes" id="UP000053900"/>
    </source>
</evidence>
<organism evidence="2 3">
    <name type="scientific">Enhydrobacter aerosaccus</name>
    <dbReference type="NCBI Taxonomy" id="225324"/>
    <lineage>
        <taxon>Bacteria</taxon>
        <taxon>Pseudomonadati</taxon>
        <taxon>Pseudomonadota</taxon>
        <taxon>Alphaproteobacteria</taxon>
        <taxon>Hyphomicrobiales</taxon>
        <taxon>Enhydrobacter</taxon>
    </lineage>
</organism>
<evidence type="ECO:0000256" key="1">
    <source>
        <dbReference type="SAM" id="SignalP"/>
    </source>
</evidence>